<dbReference type="EMBL" id="DVHF01000049">
    <property type="protein sequence ID" value="HIR56848.1"/>
    <property type="molecule type" value="Genomic_DNA"/>
</dbReference>
<reference evidence="1" key="1">
    <citation type="submission" date="2020-10" db="EMBL/GenBank/DDBJ databases">
        <authorList>
            <person name="Gilroy R."/>
        </authorList>
    </citation>
    <scope>NUCLEOTIDE SEQUENCE</scope>
    <source>
        <strain evidence="1">ChiSjej1B19-7085</strain>
    </source>
</reference>
<dbReference type="AlphaFoldDB" id="A0A9D1DQ21"/>
<proteinExistence type="predicted"/>
<accession>A0A9D1DQ21</accession>
<name>A0A9D1DQ21_9FIRM</name>
<dbReference type="Proteomes" id="UP000886785">
    <property type="component" value="Unassembled WGS sequence"/>
</dbReference>
<evidence type="ECO:0000313" key="1">
    <source>
        <dbReference type="EMBL" id="HIR56848.1"/>
    </source>
</evidence>
<organism evidence="1 2">
    <name type="scientific">Candidatus Gallacutalibacter pullicola</name>
    <dbReference type="NCBI Taxonomy" id="2840830"/>
    <lineage>
        <taxon>Bacteria</taxon>
        <taxon>Bacillati</taxon>
        <taxon>Bacillota</taxon>
        <taxon>Clostridia</taxon>
        <taxon>Eubacteriales</taxon>
        <taxon>Candidatus Gallacutalibacter</taxon>
    </lineage>
</organism>
<sequence>MKGPAVRIRLLLYSPMIPSASWMISIPPVTAVKSSPDSLSRGTTAANAIAVLLASRYKASVRSAFFRFMTVLTEKTNPSVALKNVMQAMG</sequence>
<comment type="caution">
    <text evidence="1">The sequence shown here is derived from an EMBL/GenBank/DDBJ whole genome shotgun (WGS) entry which is preliminary data.</text>
</comment>
<protein>
    <submittedName>
        <fullName evidence="1">Uncharacterized protein</fullName>
    </submittedName>
</protein>
<reference evidence="1" key="2">
    <citation type="journal article" date="2021" name="PeerJ">
        <title>Extensive microbial diversity within the chicken gut microbiome revealed by metagenomics and culture.</title>
        <authorList>
            <person name="Gilroy R."/>
            <person name="Ravi A."/>
            <person name="Getino M."/>
            <person name="Pursley I."/>
            <person name="Horton D.L."/>
            <person name="Alikhan N.F."/>
            <person name="Baker D."/>
            <person name="Gharbi K."/>
            <person name="Hall N."/>
            <person name="Watson M."/>
            <person name="Adriaenssens E.M."/>
            <person name="Foster-Nyarko E."/>
            <person name="Jarju S."/>
            <person name="Secka A."/>
            <person name="Antonio M."/>
            <person name="Oren A."/>
            <person name="Chaudhuri R.R."/>
            <person name="La Ragione R."/>
            <person name="Hildebrand F."/>
            <person name="Pallen M.J."/>
        </authorList>
    </citation>
    <scope>NUCLEOTIDE SEQUENCE</scope>
    <source>
        <strain evidence="1">ChiSjej1B19-7085</strain>
    </source>
</reference>
<gene>
    <name evidence="1" type="ORF">IAA54_04205</name>
</gene>
<evidence type="ECO:0000313" key="2">
    <source>
        <dbReference type="Proteomes" id="UP000886785"/>
    </source>
</evidence>